<organism evidence="2">
    <name type="scientific">Candidatus Berkiella cookevillensis</name>
    <dbReference type="NCBI Taxonomy" id="437022"/>
    <lineage>
        <taxon>Bacteria</taxon>
        <taxon>Pseudomonadati</taxon>
        <taxon>Pseudomonadota</taxon>
        <taxon>Gammaproteobacteria</taxon>
        <taxon>Candidatus Berkiellales</taxon>
        <taxon>Candidatus Berkiellaceae</taxon>
        <taxon>Candidatus Berkiella</taxon>
    </lineage>
</organism>
<protein>
    <recommendedName>
        <fullName evidence="5">Type 4 fimbrial biogenesis protein PilX N-terminal domain-containing protein</fullName>
    </recommendedName>
</protein>
<comment type="caution">
    <text evidence="2">The sequence shown here is derived from an EMBL/GenBank/DDBJ whole genome shotgun (WGS) entry which is preliminary data.</text>
</comment>
<accession>A0A0Q9YE03</accession>
<dbReference type="RefSeq" id="WP_057624326.1">
    <property type="nucleotide sequence ID" value="NZ_LKHV02000001.1"/>
</dbReference>
<dbReference type="Proteomes" id="UP000051494">
    <property type="component" value="Unassembled WGS sequence"/>
</dbReference>
<reference evidence="2" key="1">
    <citation type="submission" date="2015-09" db="EMBL/GenBank/DDBJ databases">
        <title>Draft Genome Sequences of Two Novel Amoeba-resistant Intranuclear Bacteria, Candidatus Berkiella cookevillensis and Candidatus Berkiella aquae.</title>
        <authorList>
            <person name="Mehari Y.T."/>
            <person name="Arivett B.A."/>
            <person name="Farone A.L."/>
            <person name="Gunderson J.H."/>
            <person name="Farone M.B."/>
        </authorList>
    </citation>
    <scope>NUCLEOTIDE SEQUENCE [LARGE SCALE GENOMIC DNA]</scope>
    <source>
        <strain evidence="2">CC99</strain>
    </source>
</reference>
<keyword evidence="1" id="KW-0472">Membrane</keyword>
<dbReference type="AlphaFoldDB" id="A0A0Q9YE03"/>
<keyword evidence="4" id="KW-1185">Reference proteome</keyword>
<sequence>MTILLCNKSFFKNNQPGFALLIAIFVLLIIAAITMMGFHFTKLSQKNIYLSLLEARANLATVSALEIATRSYEREPHKCPAQSLTFTKEMGALQGFHVDVSCDAANTTAETSQIPRGISLKAIATHGSVGESDYISYVSYKWIEKP</sequence>
<dbReference type="EMBL" id="LKHV01000005">
    <property type="protein sequence ID" value="KRG18735.1"/>
    <property type="molecule type" value="Genomic_DNA"/>
</dbReference>
<gene>
    <name evidence="2" type="ORF">CC99x_01216</name>
    <name evidence="3" type="ORF">CC99x_012165</name>
</gene>
<proteinExistence type="predicted"/>
<reference evidence="3" key="3">
    <citation type="submission" date="2021-06" db="EMBL/GenBank/DDBJ databases">
        <title>Genomic Description and Analysis of Intracellular Bacteria, Candidatus Berkiella cookevillensis and Candidatus Berkiella aquae.</title>
        <authorList>
            <person name="Kidane D.T."/>
            <person name="Mehari Y.T."/>
            <person name="Rice F.C."/>
            <person name="Arivett B.A."/>
            <person name="Farone A.L."/>
            <person name="Berk S.G."/>
            <person name="Farone M.B."/>
        </authorList>
    </citation>
    <scope>NUCLEOTIDE SEQUENCE</scope>
    <source>
        <strain evidence="3">CC99</strain>
    </source>
</reference>
<evidence type="ECO:0000313" key="3">
    <source>
        <dbReference type="EMBL" id="MCS5709651.1"/>
    </source>
</evidence>
<evidence type="ECO:0008006" key="5">
    <source>
        <dbReference type="Google" id="ProtNLM"/>
    </source>
</evidence>
<keyword evidence="1" id="KW-1133">Transmembrane helix</keyword>
<evidence type="ECO:0000313" key="4">
    <source>
        <dbReference type="Proteomes" id="UP000051494"/>
    </source>
</evidence>
<dbReference type="EMBL" id="LKHV02000001">
    <property type="protein sequence ID" value="MCS5709651.1"/>
    <property type="molecule type" value="Genomic_DNA"/>
</dbReference>
<reference evidence="3" key="2">
    <citation type="journal article" date="2016" name="Genome Announc.">
        <title>Draft Genome Sequences of Two Novel Amoeba-Resistant Intranuclear Bacteria, 'Candidatus Berkiella cookevillensis' and 'Candidatus Berkiella aquae'.</title>
        <authorList>
            <person name="Mehari Y.T."/>
            <person name="Arivett B.A."/>
            <person name="Farone A.L."/>
            <person name="Gunderson J.H."/>
            <person name="Farone M.B."/>
        </authorList>
    </citation>
    <scope>NUCLEOTIDE SEQUENCE</scope>
    <source>
        <strain evidence="3">CC99</strain>
    </source>
</reference>
<evidence type="ECO:0000256" key="1">
    <source>
        <dbReference type="SAM" id="Phobius"/>
    </source>
</evidence>
<evidence type="ECO:0000313" key="2">
    <source>
        <dbReference type="EMBL" id="KRG18735.1"/>
    </source>
</evidence>
<keyword evidence="1" id="KW-0812">Transmembrane</keyword>
<feature type="transmembrane region" description="Helical" evidence="1">
    <location>
        <begin position="18"/>
        <end position="38"/>
    </location>
</feature>
<dbReference type="STRING" id="437022.CC99x_01216"/>
<name>A0A0Q9YE03_9GAMM</name>